<dbReference type="AlphaFoldDB" id="A0A815T256"/>
<reference evidence="3" key="1">
    <citation type="submission" date="2021-02" db="EMBL/GenBank/DDBJ databases">
        <authorList>
            <person name="Nowell W R."/>
        </authorList>
    </citation>
    <scope>NUCLEOTIDE SEQUENCE</scope>
</reference>
<comment type="caution">
    <text evidence="3">The sequence shown here is derived from an EMBL/GenBank/DDBJ whole genome shotgun (WGS) entry which is preliminary data.</text>
</comment>
<dbReference type="SUPFAM" id="SSF52266">
    <property type="entry name" value="SGNH hydrolase"/>
    <property type="match status" value="1"/>
</dbReference>
<evidence type="ECO:0000313" key="4">
    <source>
        <dbReference type="Proteomes" id="UP000663828"/>
    </source>
</evidence>
<proteinExistence type="predicted"/>
<organism evidence="3 5">
    <name type="scientific">Adineta ricciae</name>
    <name type="common">Rotifer</name>
    <dbReference type="NCBI Taxonomy" id="249248"/>
    <lineage>
        <taxon>Eukaryota</taxon>
        <taxon>Metazoa</taxon>
        <taxon>Spiralia</taxon>
        <taxon>Gnathifera</taxon>
        <taxon>Rotifera</taxon>
        <taxon>Eurotatoria</taxon>
        <taxon>Bdelloidea</taxon>
        <taxon>Adinetida</taxon>
        <taxon>Adinetidae</taxon>
        <taxon>Adineta</taxon>
    </lineage>
</organism>
<dbReference type="OrthoDB" id="10059680at2759"/>
<dbReference type="Proteomes" id="UP000663828">
    <property type="component" value="Unassembled WGS sequence"/>
</dbReference>
<evidence type="ECO:0000313" key="2">
    <source>
        <dbReference type="EMBL" id="CAF1362886.1"/>
    </source>
</evidence>
<protein>
    <submittedName>
        <fullName evidence="3">Uncharacterized protein</fullName>
    </submittedName>
</protein>
<sequence length="332" mass="39242">MLKIGKIPRIQREPLSKDEASAALSTKASLLSSRLPRADYFNIYKNMTVLFIGDQSMRTMYRDLCHMFKFDRMLDYTDAKRSDGDYKLLQDEEIIFKTGQKGTDLYYDIKQFYLKEKNIKLIHVHLSTLFNDRGPKNLEFIKRINQQSQIDVILFTSYSNDVTECKIGRSNLTLNDYFTSYLAVFDQFANYLRQFCNTVDKKQQLYFWLSPLPKPFDKSSIKESQFENLLDQSRDIVKKHNYIEFDRYDIWKRRKDLTIPDNGYISLHGYREMTDSFARCLARKLNRPFTSAIPSWKSPVNCFNSLESNNKQSNQSASKALPKYNRHHPYAR</sequence>
<evidence type="ECO:0000256" key="1">
    <source>
        <dbReference type="SAM" id="MobiDB-lite"/>
    </source>
</evidence>
<evidence type="ECO:0000313" key="5">
    <source>
        <dbReference type="Proteomes" id="UP000663852"/>
    </source>
</evidence>
<name>A0A815T256_ADIRI</name>
<accession>A0A815T256</accession>
<dbReference type="Proteomes" id="UP000663852">
    <property type="component" value="Unassembled WGS sequence"/>
</dbReference>
<dbReference type="EMBL" id="CAJNOJ010000622">
    <property type="protein sequence ID" value="CAF1498634.1"/>
    <property type="molecule type" value="Genomic_DNA"/>
</dbReference>
<dbReference type="EMBL" id="CAJNOR010002971">
    <property type="protein sequence ID" value="CAF1362886.1"/>
    <property type="molecule type" value="Genomic_DNA"/>
</dbReference>
<keyword evidence="4" id="KW-1185">Reference proteome</keyword>
<feature type="compositionally biased region" description="Low complexity" evidence="1">
    <location>
        <begin position="308"/>
        <end position="320"/>
    </location>
</feature>
<evidence type="ECO:0000313" key="3">
    <source>
        <dbReference type="EMBL" id="CAF1498634.1"/>
    </source>
</evidence>
<feature type="region of interest" description="Disordered" evidence="1">
    <location>
        <begin position="307"/>
        <end position="332"/>
    </location>
</feature>
<gene>
    <name evidence="3" type="ORF">EDS130_LOCUS42485</name>
    <name evidence="2" type="ORF">XAT740_LOCUS32114</name>
</gene>